<evidence type="ECO:0000313" key="2">
    <source>
        <dbReference type="Proteomes" id="UP000198937"/>
    </source>
</evidence>
<keyword evidence="2" id="KW-1185">Reference proteome</keyword>
<evidence type="ECO:0000313" key="1">
    <source>
        <dbReference type="EMBL" id="SCL62833.1"/>
    </source>
</evidence>
<sequence length="679" mass="71493">MNVVECPSCAGLTFSVLPCLCRIGGDRLVYRSGEFAGEAYRDCLRCDGVGTVVRACADCDGVGRRRAQLVLTLANLDTGAVASASVVAGSIAPTPDGTGGWQVTLRPLLAGLAAEVGVPPPQVEPFSLVLPLHHEYRPDLPAERRDALVARAIAWRSYRPWRIFVGRTPGGPADPEPARALARLRGLADLLCLDLVVEVRRGPGGPRWYVRFEVPGGRVPDLPDGGFDDLAAALAGTGPFAALAGLRERGRDAPAYAITPRRAGPPRTAVEPDRTAAGPRWTAWWLRMLLRRAPGAQAVWRDGRWRYVRLRAGPPVDEIHATDTGQVTWSRRDTLVRAGEPPAPSWQGQPIGHRRCPDCVPGTRLRRCRCDADGGPDCGHCAGTGLEASDVTCVSCGDSGRVHEAAVVTVTDLSGAATHELWSADDLAPGVPVGGWPGGPPVLRLGDRYRLADRAAAFGVRPVDLTDADGGLPIHRDLREGLVVGDGTTDPALTRFVRDAAAGRPAARLMVAAVRPSAPPLSALLRLAAGLGLDAAVSVTDQRYDPDQPLREGGCWWSVELVAPGTPDERISPPGLPSVEAAVGFCLRMLDGAAHAAVPTDLMVPLAVPQVPVPGPEPGGAVDPVAALLRLARHYPDQFIRVRLAAGGCVVGLRERDGWNPVVRAAGLTAALAALGLSG</sequence>
<reference evidence="2" key="1">
    <citation type="submission" date="2016-06" db="EMBL/GenBank/DDBJ databases">
        <authorList>
            <person name="Varghese N."/>
            <person name="Submissions Spin"/>
        </authorList>
    </citation>
    <scope>NUCLEOTIDE SEQUENCE [LARGE SCALE GENOMIC DNA]</scope>
    <source>
        <strain evidence="2">DSM 45577</strain>
    </source>
</reference>
<dbReference type="Proteomes" id="UP000198937">
    <property type="component" value="Unassembled WGS sequence"/>
</dbReference>
<dbReference type="AlphaFoldDB" id="A0A1C6V903"/>
<dbReference type="STRING" id="683228.GA0070617_5033"/>
<organism evidence="1 2">
    <name type="scientific">Micromonospora yangpuensis</name>
    <dbReference type="NCBI Taxonomy" id="683228"/>
    <lineage>
        <taxon>Bacteria</taxon>
        <taxon>Bacillati</taxon>
        <taxon>Actinomycetota</taxon>
        <taxon>Actinomycetes</taxon>
        <taxon>Micromonosporales</taxon>
        <taxon>Micromonosporaceae</taxon>
        <taxon>Micromonospora</taxon>
    </lineage>
</organism>
<name>A0A1C6V903_9ACTN</name>
<proteinExistence type="predicted"/>
<dbReference type="OrthoDB" id="3335076at2"/>
<gene>
    <name evidence="1" type="ORF">GA0070617_5033</name>
</gene>
<dbReference type="EMBL" id="FMIA01000002">
    <property type="protein sequence ID" value="SCL62833.1"/>
    <property type="molecule type" value="Genomic_DNA"/>
</dbReference>
<dbReference type="RefSeq" id="WP_139135758.1">
    <property type="nucleotide sequence ID" value="NZ_BMMJ01000012.1"/>
</dbReference>
<accession>A0A1C6V903</accession>
<protein>
    <submittedName>
        <fullName evidence="1">Uncharacterized protein</fullName>
    </submittedName>
</protein>